<reference evidence="1 3" key="2">
    <citation type="journal article" date="2014" name="BMC Genomics">
        <title>An improved genome release (version Mt4.0) for the model legume Medicago truncatula.</title>
        <authorList>
            <person name="Tang H."/>
            <person name="Krishnakumar V."/>
            <person name="Bidwell S."/>
            <person name="Rosen B."/>
            <person name="Chan A."/>
            <person name="Zhou S."/>
            <person name="Gentzbittel L."/>
            <person name="Childs K.L."/>
            <person name="Yandell M."/>
            <person name="Gundlach H."/>
            <person name="Mayer K.F."/>
            <person name="Schwartz D.C."/>
            <person name="Town C.D."/>
        </authorList>
    </citation>
    <scope>GENOME REANNOTATION</scope>
    <source>
        <strain evidence="2 3">cv. Jemalong A17</strain>
    </source>
</reference>
<name>G7IZC5_MEDTR</name>
<reference evidence="1 3" key="1">
    <citation type="journal article" date="2011" name="Nature">
        <title>The Medicago genome provides insight into the evolution of rhizobial symbioses.</title>
        <authorList>
            <person name="Young N.D."/>
            <person name="Debelle F."/>
            <person name="Oldroyd G.E."/>
            <person name="Geurts R."/>
            <person name="Cannon S.B."/>
            <person name="Udvardi M.K."/>
            <person name="Benedito V.A."/>
            <person name="Mayer K.F."/>
            <person name="Gouzy J."/>
            <person name="Schoof H."/>
            <person name="Van de Peer Y."/>
            <person name="Proost S."/>
            <person name="Cook D.R."/>
            <person name="Meyers B.C."/>
            <person name="Spannagl M."/>
            <person name="Cheung F."/>
            <person name="De Mita S."/>
            <person name="Krishnakumar V."/>
            <person name="Gundlach H."/>
            <person name="Zhou S."/>
            <person name="Mudge J."/>
            <person name="Bharti A.K."/>
            <person name="Murray J.D."/>
            <person name="Naoumkina M.A."/>
            <person name="Rosen B."/>
            <person name="Silverstein K.A."/>
            <person name="Tang H."/>
            <person name="Rombauts S."/>
            <person name="Zhao P.X."/>
            <person name="Zhou P."/>
            <person name="Barbe V."/>
            <person name="Bardou P."/>
            <person name="Bechner M."/>
            <person name="Bellec A."/>
            <person name="Berger A."/>
            <person name="Berges H."/>
            <person name="Bidwell S."/>
            <person name="Bisseling T."/>
            <person name="Choisne N."/>
            <person name="Couloux A."/>
            <person name="Denny R."/>
            <person name="Deshpande S."/>
            <person name="Dai X."/>
            <person name="Doyle J.J."/>
            <person name="Dudez A.M."/>
            <person name="Farmer A.D."/>
            <person name="Fouteau S."/>
            <person name="Franken C."/>
            <person name="Gibelin C."/>
            <person name="Gish J."/>
            <person name="Goldstein S."/>
            <person name="Gonzalez A.J."/>
            <person name="Green P.J."/>
            <person name="Hallab A."/>
            <person name="Hartog M."/>
            <person name="Hua A."/>
            <person name="Humphray S.J."/>
            <person name="Jeong D.H."/>
            <person name="Jing Y."/>
            <person name="Jocker A."/>
            <person name="Kenton S.M."/>
            <person name="Kim D.J."/>
            <person name="Klee K."/>
            <person name="Lai H."/>
            <person name="Lang C."/>
            <person name="Lin S."/>
            <person name="Macmil S.L."/>
            <person name="Magdelenat G."/>
            <person name="Matthews L."/>
            <person name="McCorrison J."/>
            <person name="Monaghan E.L."/>
            <person name="Mun J.H."/>
            <person name="Najar F.Z."/>
            <person name="Nicholson C."/>
            <person name="Noirot C."/>
            <person name="O'Bleness M."/>
            <person name="Paule C.R."/>
            <person name="Poulain J."/>
            <person name="Prion F."/>
            <person name="Qin B."/>
            <person name="Qu C."/>
            <person name="Retzel E.F."/>
            <person name="Riddle C."/>
            <person name="Sallet E."/>
            <person name="Samain S."/>
            <person name="Samson N."/>
            <person name="Sanders I."/>
            <person name="Saurat O."/>
            <person name="Scarpelli C."/>
            <person name="Schiex T."/>
            <person name="Segurens B."/>
            <person name="Severin A.J."/>
            <person name="Sherrier D.J."/>
            <person name="Shi R."/>
            <person name="Sims S."/>
            <person name="Singer S.R."/>
            <person name="Sinharoy S."/>
            <person name="Sterck L."/>
            <person name="Viollet A."/>
            <person name="Wang B.B."/>
            <person name="Wang K."/>
            <person name="Wang M."/>
            <person name="Wang X."/>
            <person name="Warfsmann J."/>
            <person name="Weissenbach J."/>
            <person name="White D.D."/>
            <person name="White J.D."/>
            <person name="Wiley G.B."/>
            <person name="Wincker P."/>
            <person name="Xing Y."/>
            <person name="Yang L."/>
            <person name="Yao Z."/>
            <person name="Ying F."/>
            <person name="Zhai J."/>
            <person name="Zhou L."/>
            <person name="Zuber A."/>
            <person name="Denarie J."/>
            <person name="Dixon R.A."/>
            <person name="May G.D."/>
            <person name="Schwartz D.C."/>
            <person name="Rogers J."/>
            <person name="Quetier F."/>
            <person name="Town C.D."/>
            <person name="Roe B.A."/>
        </authorList>
    </citation>
    <scope>NUCLEOTIDE SEQUENCE [LARGE SCALE GENOMIC DNA]</scope>
    <source>
        <strain evidence="1">A17</strain>
        <strain evidence="2 3">cv. Jemalong A17</strain>
    </source>
</reference>
<accession>G7IZC5</accession>
<keyword evidence="3" id="KW-1185">Reference proteome</keyword>
<evidence type="ECO:0000313" key="3">
    <source>
        <dbReference type="Proteomes" id="UP000002051"/>
    </source>
</evidence>
<proteinExistence type="predicted"/>
<reference evidence="2" key="3">
    <citation type="submission" date="2015-04" db="UniProtKB">
        <authorList>
            <consortium name="EnsemblPlants"/>
        </authorList>
    </citation>
    <scope>IDENTIFICATION</scope>
    <source>
        <strain evidence="2">cv. Jemalong A17</strain>
    </source>
</reference>
<dbReference type="AlphaFoldDB" id="G7IZC5"/>
<dbReference type="EMBL" id="CM001219">
    <property type="protein sequence ID" value="AES69261.1"/>
    <property type="molecule type" value="Genomic_DNA"/>
</dbReference>
<evidence type="ECO:0000313" key="2">
    <source>
        <dbReference type="EnsemblPlants" id="AES69261"/>
    </source>
</evidence>
<organism evidence="1 3">
    <name type="scientific">Medicago truncatula</name>
    <name type="common">Barrel medic</name>
    <name type="synonym">Medicago tribuloides</name>
    <dbReference type="NCBI Taxonomy" id="3880"/>
    <lineage>
        <taxon>Eukaryota</taxon>
        <taxon>Viridiplantae</taxon>
        <taxon>Streptophyta</taxon>
        <taxon>Embryophyta</taxon>
        <taxon>Tracheophyta</taxon>
        <taxon>Spermatophyta</taxon>
        <taxon>Magnoliopsida</taxon>
        <taxon>eudicotyledons</taxon>
        <taxon>Gunneridae</taxon>
        <taxon>Pentapetalae</taxon>
        <taxon>rosids</taxon>
        <taxon>fabids</taxon>
        <taxon>Fabales</taxon>
        <taxon>Fabaceae</taxon>
        <taxon>Papilionoideae</taxon>
        <taxon>50 kb inversion clade</taxon>
        <taxon>NPAAA clade</taxon>
        <taxon>Hologalegina</taxon>
        <taxon>IRL clade</taxon>
        <taxon>Trifolieae</taxon>
        <taxon>Medicago</taxon>
    </lineage>
</organism>
<dbReference type="EnsemblPlants" id="AES69261">
    <property type="protein sequence ID" value="AES69261"/>
    <property type="gene ID" value="MTR_3g026060"/>
</dbReference>
<dbReference type="HOGENOM" id="CLU_1216345_0_0_1"/>
<evidence type="ECO:0000313" key="1">
    <source>
        <dbReference type="EMBL" id="AES69261.1"/>
    </source>
</evidence>
<gene>
    <name evidence="1" type="ordered locus">MTR_3g026060</name>
</gene>
<protein>
    <submittedName>
        <fullName evidence="1 2">Uncharacterized protein</fullName>
    </submittedName>
</protein>
<dbReference type="Proteomes" id="UP000002051">
    <property type="component" value="Chromosome 3"/>
</dbReference>
<dbReference type="PaxDb" id="3880-AES69261"/>
<sequence length="228" mass="25017">MSSNSMSPKRYPFVRGLAHYRGQSDCHTKAREQQQHPRVVVVAQPTTVGDVTILAGDYNEFLQFKAAHQPSSAQSSNHVAFISTSSSLGLWVLDSAASNHMTGISSFRFHDPFVLICGGGCHGGHHQINAGAPITSTTEHNDSQAKSCGFPTIHGVLVIPPNSTTWTHSCNNSVLPDKKMQMLGSTKENKKLSNLFKQTHKTEFSRNIMKMIYLLKVDGSSYIFVEKA</sequence>